<dbReference type="SMART" id="SM00128">
    <property type="entry name" value="IPPc"/>
    <property type="match status" value="1"/>
</dbReference>
<keyword evidence="4" id="KW-0540">Nuclease</keyword>
<dbReference type="EMBL" id="KZ155783">
    <property type="protein sequence ID" value="OUS46490.1"/>
    <property type="molecule type" value="Genomic_DNA"/>
</dbReference>
<keyword evidence="4" id="KW-0269">Exonuclease</keyword>
<dbReference type="GO" id="GO:0004519">
    <property type="term" value="F:endonuclease activity"/>
    <property type="evidence" value="ECO:0007669"/>
    <property type="project" value="UniProtKB-KW"/>
</dbReference>
<feature type="domain" description="Inositol polyphosphate-related phosphatase" evidence="3">
    <location>
        <begin position="86"/>
        <end position="583"/>
    </location>
</feature>
<dbReference type="Gene3D" id="3.60.10.10">
    <property type="entry name" value="Endonuclease/exonuclease/phosphatase"/>
    <property type="match status" value="1"/>
</dbReference>
<dbReference type="SUPFAM" id="SSF56219">
    <property type="entry name" value="DNase I-like"/>
    <property type="match status" value="1"/>
</dbReference>
<gene>
    <name evidence="4" type="ORF">BE221DRAFT_191972</name>
</gene>
<evidence type="ECO:0000259" key="3">
    <source>
        <dbReference type="SMART" id="SM00128"/>
    </source>
</evidence>
<accession>A0A1Y5IA85</accession>
<feature type="compositionally biased region" description="Acidic residues" evidence="2">
    <location>
        <begin position="429"/>
        <end position="438"/>
    </location>
</feature>
<organism evidence="4">
    <name type="scientific">Ostreococcus tauri</name>
    <name type="common">Marine green alga</name>
    <dbReference type="NCBI Taxonomy" id="70448"/>
    <lineage>
        <taxon>Eukaryota</taxon>
        <taxon>Viridiplantae</taxon>
        <taxon>Chlorophyta</taxon>
        <taxon>Mamiellophyceae</taxon>
        <taxon>Mamiellales</taxon>
        <taxon>Bathycoccaceae</taxon>
        <taxon>Ostreococcus</taxon>
    </lineage>
</organism>
<keyword evidence="4" id="KW-0255">Endonuclease</keyword>
<dbReference type="eggNOG" id="KOG0565">
    <property type="taxonomic scope" value="Eukaryota"/>
</dbReference>
<evidence type="ECO:0000256" key="2">
    <source>
        <dbReference type="SAM" id="MobiDB-lite"/>
    </source>
</evidence>
<dbReference type="InterPro" id="IPR000300">
    <property type="entry name" value="IPPc"/>
</dbReference>
<feature type="compositionally biased region" description="Basic and acidic residues" evidence="2">
    <location>
        <begin position="27"/>
        <end position="37"/>
    </location>
</feature>
<feature type="region of interest" description="Disordered" evidence="2">
    <location>
        <begin position="396"/>
        <end position="443"/>
    </location>
</feature>
<dbReference type="Proteomes" id="UP000195557">
    <property type="component" value="Unassembled WGS sequence"/>
</dbReference>
<proteinExistence type="inferred from homology"/>
<dbReference type="Pfam" id="PF22669">
    <property type="entry name" value="Exo_endo_phos2"/>
    <property type="match status" value="2"/>
</dbReference>
<dbReference type="GO" id="GO:0004439">
    <property type="term" value="F:phosphatidylinositol-4,5-bisphosphate 5-phosphatase activity"/>
    <property type="evidence" value="ECO:0007669"/>
    <property type="project" value="TreeGrafter"/>
</dbReference>
<feature type="compositionally biased region" description="Polar residues" evidence="2">
    <location>
        <begin position="1"/>
        <end position="15"/>
    </location>
</feature>
<keyword evidence="4" id="KW-0378">Hydrolase</keyword>
<dbReference type="InterPro" id="IPR036691">
    <property type="entry name" value="Endo/exonu/phosph_ase_sf"/>
</dbReference>
<evidence type="ECO:0000313" key="4">
    <source>
        <dbReference type="EMBL" id="OUS46490.1"/>
    </source>
</evidence>
<feature type="region of interest" description="Disordered" evidence="2">
    <location>
        <begin position="1"/>
        <end position="53"/>
    </location>
</feature>
<dbReference type="GO" id="GO:0046856">
    <property type="term" value="P:phosphatidylinositol dephosphorylation"/>
    <property type="evidence" value="ECO:0007669"/>
    <property type="project" value="InterPro"/>
</dbReference>
<dbReference type="InterPro" id="IPR046985">
    <property type="entry name" value="IP5"/>
</dbReference>
<sequence>MSTSTRSWDNSTSPVTIDGTTTDDAGADARARADAMESRNAPVEASGAAPAVKSAVKMSEEHRRDATVLLENSKSFRRARAGRRRESLEIYCGTWNVGNKAPDVTCATEWLMKARGADVVALGAQEASYVKTKKTIKAKEVSAACGDEKTFASRFKRRGFFGSTKWTRLGIMAGGRSRGGKLVQEIKGRIHWFDFLSSSLGDEFEMLQSEMLLQMRLAVFVKKDVASMVRSVKVGTKATGLGNLHGNKGGLLVHVELENGETIGFVSCHLAAHEKPKFLQARNVMVPEILRWVWRSAQPRVKFALPNVTDVNTTLYDGASEIMSKVSWTRRTVVGMTSEAIENTTGAKLGLKGVRAAQRNQAPELLDSTTHVFFMGDLNYRIDPGKVIGGEWDTHWSKESDLKPGSTADQPGAGGGIAAARPPAQPGMIEEESDDEGGEASPFVQGRDAVCKAIFNREFQRLAKADQLTRSRKEGRVMHGFAEQPLAFVPTFKRVTVKSSASKGRICSSGTEPMTDTSRPEPGTPAYYNTKRVPSWCDRVLWHSAPGASESCKPVEYGACHEVTTSDHAPVFARFRVRLRSLPEVRALPRANLSLTSLHVTRNFKDGEVLGGSVWVHVFVPHARITIPEPKDLSSAHVDRDESQPKTVGTYSFCADDLPTCILGYDEDEANAERRNKSQVEVKKLESDDDESDSERKLPERLDMSAYASFYAVITVVDSRTGTKLGTCAAPLPGSSTFSVPLSLYSERVGTITGAWTLHGGASNPPKTASLHERLFASRAT</sequence>
<dbReference type="PANTHER" id="PTHR11200">
    <property type="entry name" value="INOSITOL 5-PHOSPHATASE"/>
    <property type="match status" value="1"/>
</dbReference>
<feature type="compositionally biased region" description="Polar residues" evidence="2">
    <location>
        <begin position="504"/>
        <end position="517"/>
    </location>
</feature>
<dbReference type="GO" id="GO:0004527">
    <property type="term" value="F:exonuclease activity"/>
    <property type="evidence" value="ECO:0007669"/>
    <property type="project" value="UniProtKB-KW"/>
</dbReference>
<comment type="similarity">
    <text evidence="1">Belongs to the inositol polyphosphate 5-phosphatase family.</text>
</comment>
<dbReference type="AlphaFoldDB" id="A0A1Y5IA85"/>
<name>A0A1Y5IA85_OSTTA</name>
<evidence type="ECO:0000256" key="1">
    <source>
        <dbReference type="ARBA" id="ARBA00010768"/>
    </source>
</evidence>
<feature type="region of interest" description="Disordered" evidence="2">
    <location>
        <begin position="504"/>
        <end position="523"/>
    </location>
</feature>
<feature type="region of interest" description="Disordered" evidence="2">
    <location>
        <begin position="672"/>
        <end position="699"/>
    </location>
</feature>
<reference evidence="4" key="1">
    <citation type="submission" date="2017-04" db="EMBL/GenBank/DDBJ databases">
        <title>Population genomics of picophytoplankton unveils novel chromosome hypervariability.</title>
        <authorList>
            <consortium name="DOE Joint Genome Institute"/>
            <person name="Blanc-Mathieu R."/>
            <person name="Krasovec M."/>
            <person name="Hebrard M."/>
            <person name="Yau S."/>
            <person name="Desgranges E."/>
            <person name="Martin J."/>
            <person name="Schackwitz W."/>
            <person name="Kuo A."/>
            <person name="Salin G."/>
            <person name="Donnadieu C."/>
            <person name="Desdevises Y."/>
            <person name="Sanchez-Ferandin S."/>
            <person name="Moreau H."/>
            <person name="Rivals E."/>
            <person name="Grigoriev I.V."/>
            <person name="Grimsley N."/>
            <person name="Eyre-Walker A."/>
            <person name="Piganeau G."/>
        </authorList>
    </citation>
    <scope>NUCLEOTIDE SEQUENCE [LARGE SCALE GENOMIC DNA]</scope>
    <source>
        <strain evidence="4">RCC 1115</strain>
    </source>
</reference>
<feature type="compositionally biased region" description="Basic and acidic residues" evidence="2">
    <location>
        <begin position="672"/>
        <end position="686"/>
    </location>
</feature>
<protein>
    <submittedName>
        <fullName evidence="4">Endonuclease/exonuclease/phosphatase</fullName>
    </submittedName>
</protein>